<dbReference type="OrthoDB" id="5170563at2"/>
<feature type="region of interest" description="Disordered" evidence="1">
    <location>
        <begin position="1"/>
        <end position="23"/>
    </location>
</feature>
<dbReference type="Proteomes" id="UP000318578">
    <property type="component" value="Unassembled WGS sequence"/>
</dbReference>
<dbReference type="AlphaFoldDB" id="A0A558AML9"/>
<comment type="caution">
    <text evidence="2">The sequence shown here is derived from an EMBL/GenBank/DDBJ whole genome shotgun (WGS) entry which is preliminary data.</text>
</comment>
<feature type="compositionally biased region" description="Basic residues" evidence="1">
    <location>
        <begin position="1"/>
        <end position="18"/>
    </location>
</feature>
<dbReference type="EMBL" id="VJZA01000002">
    <property type="protein sequence ID" value="TVT25513.1"/>
    <property type="molecule type" value="Genomic_DNA"/>
</dbReference>
<accession>A0A558AML9</accession>
<keyword evidence="3" id="KW-1185">Reference proteome</keyword>
<gene>
    <name evidence="2" type="ORF">FNH06_01475</name>
</gene>
<reference evidence="2 3" key="1">
    <citation type="submission" date="2019-07" db="EMBL/GenBank/DDBJ databases">
        <title>New species of Amycolatopsis and Streptomyces.</title>
        <authorList>
            <person name="Duangmal K."/>
            <person name="Teo W.F.A."/>
            <person name="Lipun K."/>
        </authorList>
    </citation>
    <scope>NUCLEOTIDE SEQUENCE [LARGE SCALE GENOMIC DNA]</scope>
    <source>
        <strain evidence="2 3">JCM 30562</strain>
    </source>
</reference>
<organism evidence="2 3">
    <name type="scientific">Amycolatopsis acidiphila</name>
    <dbReference type="NCBI Taxonomy" id="715473"/>
    <lineage>
        <taxon>Bacteria</taxon>
        <taxon>Bacillati</taxon>
        <taxon>Actinomycetota</taxon>
        <taxon>Actinomycetes</taxon>
        <taxon>Pseudonocardiales</taxon>
        <taxon>Pseudonocardiaceae</taxon>
        <taxon>Amycolatopsis</taxon>
    </lineage>
</organism>
<evidence type="ECO:0000313" key="3">
    <source>
        <dbReference type="Proteomes" id="UP000318578"/>
    </source>
</evidence>
<proteinExistence type="predicted"/>
<evidence type="ECO:0000256" key="1">
    <source>
        <dbReference type="SAM" id="MobiDB-lite"/>
    </source>
</evidence>
<name>A0A558AML9_9PSEU</name>
<dbReference type="RefSeq" id="WP_144632442.1">
    <property type="nucleotide sequence ID" value="NZ_BNAX01000003.1"/>
</dbReference>
<protein>
    <submittedName>
        <fullName evidence="2">Uncharacterized protein</fullName>
    </submittedName>
</protein>
<sequence>MSPVSRGRKAKNKNKKKPAGLDPELRAGFDEALEAFEEVVDSDDVLDVELLTAEILGSFWLPENPDAAAQEVAFPLIGYAAAKQSPAGFGLLRALQALGPVEELRERAGTAADRLAALGMRELRWTGALREVEVTECWQQADVYGDQVFLLFRCERGGRRHGLVVEIERFAGIDEIYLTTQEDEILAELRENDDELLSTERIPLPLARRIVEDAVAVTDSLPAQADDEEYPFTDARAYLLARLRAMPAAEPRPEPKRYGDQVLDEFLATEKDADGEYLRLLAEFGEDVDEADPLRVTPAKFELFLDDAFNEHEIDEEALRRTVLAFARWQGARDGLSQAAVDHLRAEIEEMFAAGEVPA</sequence>
<evidence type="ECO:0000313" key="2">
    <source>
        <dbReference type="EMBL" id="TVT25513.1"/>
    </source>
</evidence>